<dbReference type="Proteomes" id="UP000826271">
    <property type="component" value="Unassembled WGS sequence"/>
</dbReference>
<dbReference type="EMBL" id="WHWC01000005">
    <property type="protein sequence ID" value="KAG8382985.1"/>
    <property type="molecule type" value="Genomic_DNA"/>
</dbReference>
<protein>
    <recommendedName>
        <fullName evidence="2">Aminotransferase-like plant mobile domain-containing protein</fullName>
    </recommendedName>
</protein>
<feature type="compositionally biased region" description="Basic and acidic residues" evidence="1">
    <location>
        <begin position="684"/>
        <end position="695"/>
    </location>
</feature>
<sequence>MNQKYRDYTNPHLPVAPPAIDASGQFNLGVDEEKMEPDSNVLFTSIENMQYAMILSFWLLGLCSIPATEIDDERIILDDEVISDVCLEPLRATANAVVPKQSVSLVIKIRRKMYFEDQSEPIPSLVIRYDKDSLKVKSTMLPVYEPAIDGHLTNTRSLAKSTHISVWSEEAAKGCVDLRSGASSNSKVILLRSSLHDTKSMDTEFLLPHQHLHSRPVRYKEPPLRTTRKRTTRPKLSHNPCGDVDRSLLPRAKEHDEPFKILDIDAEIREETYVAAFISCWLCSFVLPHHQTYRIRATVFKVASRMARGEHFSLAIPVLASIYCGLRIISSSKDLGESTAIFPIHYVYGWIGCYLPTHFYSRIKTVGAQMVKYAGEGMENYFDLEDARILFHKVNPSTIRILLSHQKGQISLIDGSNLSSQYKDLFVSLRSAYLTFRHGREHIVESYSPHRFSRQYNFCQDIPGLLQNEILTCDLKELVQLWRSCTLLSTSSRLNLPGNTSSPPLVTKEYADWWAKCWKASLAKSTKVIVKINLKEKEPASEKSKNTLKQPSSHNQEAALDEMIPTDGDEIISALSCSNEDYNDQWQLRKRPKVLDLDNISINSQFFEDVPSSTLPLRDLAQYLANLEAKVPATSKDSAGSVNEVNPFNLPETNSPPHSSGNGVQVTLENENHERPQISLPPRVTEELHADENTGKKPKRSFEAPSWPLAHPEASQFSPNTIRSEADKMLLSFYWSRICQKISKTLFEQLPKIKSDIDILIGDMKNFVQDTSTLERLLKSFFEDASSYAQVKSAYAQRETQKSHEEALKSAQQSLTEAEAQENEQAKDIKSQNDNLQRIHQQQEELRKQLAELEQNEESVNISLRKAKENLSKTREDVATQKETVLKLEKTPYLSDREVEALERMKSLLEESRENLKAFDLSSWLF</sequence>
<evidence type="ECO:0000313" key="4">
    <source>
        <dbReference type="Proteomes" id="UP000826271"/>
    </source>
</evidence>
<organism evidence="3 4">
    <name type="scientific">Buddleja alternifolia</name>
    <dbReference type="NCBI Taxonomy" id="168488"/>
    <lineage>
        <taxon>Eukaryota</taxon>
        <taxon>Viridiplantae</taxon>
        <taxon>Streptophyta</taxon>
        <taxon>Embryophyta</taxon>
        <taxon>Tracheophyta</taxon>
        <taxon>Spermatophyta</taxon>
        <taxon>Magnoliopsida</taxon>
        <taxon>eudicotyledons</taxon>
        <taxon>Gunneridae</taxon>
        <taxon>Pentapetalae</taxon>
        <taxon>asterids</taxon>
        <taxon>lamiids</taxon>
        <taxon>Lamiales</taxon>
        <taxon>Scrophulariaceae</taxon>
        <taxon>Buddlejeae</taxon>
        <taxon>Buddleja</taxon>
    </lineage>
</organism>
<feature type="region of interest" description="Disordered" evidence="1">
    <location>
        <begin position="800"/>
        <end position="830"/>
    </location>
</feature>
<dbReference type="InterPro" id="IPR019557">
    <property type="entry name" value="AminoTfrase-like_pln_mobile"/>
</dbReference>
<dbReference type="AlphaFoldDB" id="A0AAV6XNC7"/>
<feature type="compositionally biased region" description="Polar residues" evidence="1">
    <location>
        <begin position="635"/>
        <end position="669"/>
    </location>
</feature>
<reference evidence="3" key="1">
    <citation type="submission" date="2019-10" db="EMBL/GenBank/DDBJ databases">
        <authorList>
            <person name="Zhang R."/>
            <person name="Pan Y."/>
            <person name="Wang J."/>
            <person name="Ma R."/>
            <person name="Yu S."/>
        </authorList>
    </citation>
    <scope>NUCLEOTIDE SEQUENCE</scope>
    <source>
        <strain evidence="3">LA-IB0</strain>
        <tissue evidence="3">Leaf</tissue>
    </source>
</reference>
<evidence type="ECO:0000259" key="2">
    <source>
        <dbReference type="Pfam" id="PF10536"/>
    </source>
</evidence>
<feature type="domain" description="Aminotransferase-like plant mobile" evidence="2">
    <location>
        <begin position="269"/>
        <end position="514"/>
    </location>
</feature>
<dbReference type="Pfam" id="PF10536">
    <property type="entry name" value="PMD"/>
    <property type="match status" value="1"/>
</dbReference>
<dbReference type="PANTHER" id="PTHR36607:SF20">
    <property type="entry name" value="AMINOTRANSFERASE-LIKE PLANT MOBILE DOMAIN-CONTAINING PROTEIN"/>
    <property type="match status" value="1"/>
</dbReference>
<comment type="caution">
    <text evidence="3">The sequence shown here is derived from an EMBL/GenBank/DDBJ whole genome shotgun (WGS) entry which is preliminary data.</text>
</comment>
<proteinExistence type="predicted"/>
<evidence type="ECO:0000256" key="1">
    <source>
        <dbReference type="SAM" id="MobiDB-lite"/>
    </source>
</evidence>
<gene>
    <name evidence="3" type="ORF">BUALT_Bualt05G0136800</name>
</gene>
<evidence type="ECO:0000313" key="3">
    <source>
        <dbReference type="EMBL" id="KAG8382985.1"/>
    </source>
</evidence>
<keyword evidence="4" id="KW-1185">Reference proteome</keyword>
<feature type="region of interest" description="Disordered" evidence="1">
    <location>
        <begin position="633"/>
        <end position="706"/>
    </location>
</feature>
<name>A0AAV6XNC7_9LAMI</name>
<accession>A0AAV6XNC7</accession>
<dbReference type="PANTHER" id="PTHR36607">
    <property type="entry name" value="1,2-DIHYDROXY-3-KETO-5-METHYLTHIOPENTENE DIOXYGENASE 4"/>
    <property type="match status" value="1"/>
</dbReference>